<dbReference type="EMBL" id="BTSX01000003">
    <property type="protein sequence ID" value="GMS87907.1"/>
    <property type="molecule type" value="Genomic_DNA"/>
</dbReference>
<protein>
    <submittedName>
        <fullName evidence="2">Uncharacterized protein</fullName>
    </submittedName>
</protein>
<feature type="transmembrane region" description="Helical" evidence="1">
    <location>
        <begin position="41"/>
        <end position="61"/>
    </location>
</feature>
<dbReference type="AlphaFoldDB" id="A0AAV5SYS9"/>
<evidence type="ECO:0000313" key="2">
    <source>
        <dbReference type="EMBL" id="GMS87907.1"/>
    </source>
</evidence>
<gene>
    <name evidence="2" type="ORF">PENTCL1PPCAC_10082</name>
</gene>
<keyword evidence="1" id="KW-0472">Membrane</keyword>
<accession>A0AAV5SYS9</accession>
<evidence type="ECO:0000313" key="3">
    <source>
        <dbReference type="Proteomes" id="UP001432027"/>
    </source>
</evidence>
<name>A0AAV5SYS9_9BILA</name>
<dbReference type="Proteomes" id="UP001432027">
    <property type="component" value="Unassembled WGS sequence"/>
</dbReference>
<proteinExistence type="predicted"/>
<feature type="non-terminal residue" evidence="2">
    <location>
        <position position="1"/>
    </location>
</feature>
<keyword evidence="1" id="KW-0812">Transmembrane</keyword>
<reference evidence="2" key="1">
    <citation type="submission" date="2023-10" db="EMBL/GenBank/DDBJ databases">
        <title>Genome assembly of Pristionchus species.</title>
        <authorList>
            <person name="Yoshida K."/>
            <person name="Sommer R.J."/>
        </authorList>
    </citation>
    <scope>NUCLEOTIDE SEQUENCE</scope>
    <source>
        <strain evidence="2">RS0144</strain>
    </source>
</reference>
<keyword evidence="3" id="KW-1185">Reference proteome</keyword>
<keyword evidence="1" id="KW-1133">Transmembrane helix</keyword>
<evidence type="ECO:0000256" key="1">
    <source>
        <dbReference type="SAM" id="Phobius"/>
    </source>
</evidence>
<organism evidence="2 3">
    <name type="scientific">Pristionchus entomophagus</name>
    <dbReference type="NCBI Taxonomy" id="358040"/>
    <lineage>
        <taxon>Eukaryota</taxon>
        <taxon>Metazoa</taxon>
        <taxon>Ecdysozoa</taxon>
        <taxon>Nematoda</taxon>
        <taxon>Chromadorea</taxon>
        <taxon>Rhabditida</taxon>
        <taxon>Rhabditina</taxon>
        <taxon>Diplogasteromorpha</taxon>
        <taxon>Diplogasteroidea</taxon>
        <taxon>Neodiplogasteridae</taxon>
        <taxon>Pristionchus</taxon>
    </lineage>
</organism>
<comment type="caution">
    <text evidence="2">The sequence shown here is derived from an EMBL/GenBank/DDBJ whole genome shotgun (WGS) entry which is preliminary data.</text>
</comment>
<sequence length="68" mass="7812">FSTNLIIDWNDFVDHGNKSMVRMNCFFSGIHFRIGDLFSSLAYVILIHLVSFLVSFPAFAVQMPEIEL</sequence>